<accession>A0AAP0R3G6</accession>
<dbReference type="Proteomes" id="UP001428341">
    <property type="component" value="Unassembled WGS sequence"/>
</dbReference>
<dbReference type="EMBL" id="JBCGBO010000001">
    <property type="protein sequence ID" value="KAK9229966.1"/>
    <property type="molecule type" value="Genomic_DNA"/>
</dbReference>
<keyword evidence="2" id="KW-1185">Reference proteome</keyword>
<protein>
    <submittedName>
        <fullName evidence="1">Uncharacterized protein</fullName>
    </submittedName>
</protein>
<evidence type="ECO:0000313" key="2">
    <source>
        <dbReference type="Proteomes" id="UP001428341"/>
    </source>
</evidence>
<reference evidence="1 2" key="1">
    <citation type="submission" date="2024-05" db="EMBL/GenBank/DDBJ databases">
        <title>Haplotype-resolved chromosome-level genome assembly of Huyou (Citrus changshanensis).</title>
        <authorList>
            <person name="Miao C."/>
            <person name="Chen W."/>
            <person name="Wu Y."/>
            <person name="Wang L."/>
            <person name="Zhao S."/>
            <person name="Grierson D."/>
            <person name="Xu C."/>
            <person name="Chen K."/>
        </authorList>
    </citation>
    <scope>NUCLEOTIDE SEQUENCE [LARGE SCALE GENOMIC DNA]</scope>
    <source>
        <strain evidence="1">01-14</strain>
        <tissue evidence="1">Leaf</tissue>
    </source>
</reference>
<name>A0AAP0R3G6_9ROSI</name>
<gene>
    <name evidence="1" type="ORF">WN944_022933</name>
</gene>
<comment type="caution">
    <text evidence="1">The sequence shown here is derived from an EMBL/GenBank/DDBJ whole genome shotgun (WGS) entry which is preliminary data.</text>
</comment>
<proteinExistence type="predicted"/>
<dbReference type="AlphaFoldDB" id="A0AAP0R3G6"/>
<organism evidence="1 2">
    <name type="scientific">Citrus x changshan-huyou</name>
    <dbReference type="NCBI Taxonomy" id="2935761"/>
    <lineage>
        <taxon>Eukaryota</taxon>
        <taxon>Viridiplantae</taxon>
        <taxon>Streptophyta</taxon>
        <taxon>Embryophyta</taxon>
        <taxon>Tracheophyta</taxon>
        <taxon>Spermatophyta</taxon>
        <taxon>Magnoliopsida</taxon>
        <taxon>eudicotyledons</taxon>
        <taxon>Gunneridae</taxon>
        <taxon>Pentapetalae</taxon>
        <taxon>rosids</taxon>
        <taxon>malvids</taxon>
        <taxon>Sapindales</taxon>
        <taxon>Rutaceae</taxon>
        <taxon>Aurantioideae</taxon>
        <taxon>Citrus</taxon>
    </lineage>
</organism>
<sequence length="143" mass="16726">MESKAANESENDASRDAEQFLKEESGHYIFSNCILKIVHKWLIQMRQAFHELQEEDEEEGVENQFFDESYNEDLEPFSGEGIYYDDFDHDDFHSGYCDNFEDDNTYIAITMTVEGTITMTMEGAIVVVKIGDWCDVFIDKFWP</sequence>
<evidence type="ECO:0000313" key="1">
    <source>
        <dbReference type="EMBL" id="KAK9229966.1"/>
    </source>
</evidence>